<evidence type="ECO:0000259" key="1">
    <source>
        <dbReference type="SMART" id="SM00481"/>
    </source>
</evidence>
<organism evidence="2 3">
    <name type="scientific">Anaerofustis stercorihominis</name>
    <dbReference type="NCBI Taxonomy" id="214853"/>
    <lineage>
        <taxon>Bacteria</taxon>
        <taxon>Bacillati</taxon>
        <taxon>Bacillota</taxon>
        <taxon>Clostridia</taxon>
        <taxon>Eubacteriales</taxon>
        <taxon>Eubacteriaceae</taxon>
        <taxon>Anaerofustis</taxon>
    </lineage>
</organism>
<proteinExistence type="predicted"/>
<sequence>MNIIADLHTHTNISEHAFSTLEENCIAGNKIGLDAVGITNHGPALEDGASHWHFKSLGKNNPGKMHGVYLISGIELNIMQDGSIDLEEEYLSNLDLVIASFHQEVFYPKDKNHVNDMLNEAITNKNINVFGHLGNEIFKFDYEDIISKCNKYDKVVEVNNHSFVQRPGSDVNCLEIIKLCKKYEVPIMVNSDAHISSSIGHFEDAIAVIEKAGYPEELIVNSSMDRLQDYFKHIKGIDILNR</sequence>
<dbReference type="Proteomes" id="UP000261212">
    <property type="component" value="Unassembled WGS sequence"/>
</dbReference>
<dbReference type="InterPro" id="IPR016195">
    <property type="entry name" value="Pol/histidinol_Pase-like"/>
</dbReference>
<dbReference type="GO" id="GO:0042578">
    <property type="term" value="F:phosphoric ester hydrolase activity"/>
    <property type="evidence" value="ECO:0007669"/>
    <property type="project" value="TreeGrafter"/>
</dbReference>
<dbReference type="InterPro" id="IPR003141">
    <property type="entry name" value="Pol/His_phosphatase_N"/>
</dbReference>
<dbReference type="Gene3D" id="3.20.20.140">
    <property type="entry name" value="Metal-dependent hydrolases"/>
    <property type="match status" value="1"/>
</dbReference>
<evidence type="ECO:0000313" key="3">
    <source>
        <dbReference type="Proteomes" id="UP000261212"/>
    </source>
</evidence>
<gene>
    <name evidence="2" type="ORF">DW687_07855</name>
</gene>
<feature type="domain" description="Polymerase/histidinol phosphatase N-terminal" evidence="1">
    <location>
        <begin position="5"/>
        <end position="80"/>
    </location>
</feature>
<dbReference type="PANTHER" id="PTHR36928">
    <property type="entry name" value="PHOSPHATASE YCDX-RELATED"/>
    <property type="match status" value="1"/>
</dbReference>
<dbReference type="EMBL" id="QUSM01000003">
    <property type="protein sequence ID" value="RGD74662.1"/>
    <property type="molecule type" value="Genomic_DNA"/>
</dbReference>
<dbReference type="GO" id="GO:0005829">
    <property type="term" value="C:cytosol"/>
    <property type="evidence" value="ECO:0007669"/>
    <property type="project" value="TreeGrafter"/>
</dbReference>
<dbReference type="CDD" id="cd07437">
    <property type="entry name" value="PHP_HisPPase_Ycdx_like"/>
    <property type="match status" value="1"/>
</dbReference>
<protein>
    <submittedName>
        <fullName evidence="2">Phosphatase</fullName>
    </submittedName>
</protein>
<dbReference type="InterPro" id="IPR004013">
    <property type="entry name" value="PHP_dom"/>
</dbReference>
<reference evidence="2 3" key="1">
    <citation type="submission" date="2018-08" db="EMBL/GenBank/DDBJ databases">
        <title>A genome reference for cultivated species of the human gut microbiota.</title>
        <authorList>
            <person name="Zou Y."/>
            <person name="Xue W."/>
            <person name="Luo G."/>
        </authorList>
    </citation>
    <scope>NUCLEOTIDE SEQUENCE [LARGE SCALE GENOMIC DNA]</scope>
    <source>
        <strain evidence="2 3">AM25-6</strain>
    </source>
</reference>
<dbReference type="SUPFAM" id="SSF89550">
    <property type="entry name" value="PHP domain-like"/>
    <property type="match status" value="1"/>
</dbReference>
<dbReference type="RefSeq" id="WP_007048824.1">
    <property type="nucleotide sequence ID" value="NZ_CABKNJ010000005.1"/>
</dbReference>
<dbReference type="GO" id="GO:0008270">
    <property type="term" value="F:zinc ion binding"/>
    <property type="evidence" value="ECO:0007669"/>
    <property type="project" value="TreeGrafter"/>
</dbReference>
<accession>A0A3E3DZF1</accession>
<name>A0A3E3DZF1_9FIRM</name>
<comment type="caution">
    <text evidence="2">The sequence shown here is derived from an EMBL/GenBank/DDBJ whole genome shotgun (WGS) entry which is preliminary data.</text>
</comment>
<evidence type="ECO:0000313" key="2">
    <source>
        <dbReference type="EMBL" id="RGD74662.1"/>
    </source>
</evidence>
<dbReference type="SMART" id="SM00481">
    <property type="entry name" value="POLIIIAc"/>
    <property type="match status" value="1"/>
</dbReference>
<dbReference type="Pfam" id="PF02811">
    <property type="entry name" value="PHP"/>
    <property type="match status" value="1"/>
</dbReference>
<dbReference type="AlphaFoldDB" id="A0A3E3DZF1"/>
<dbReference type="InterPro" id="IPR050243">
    <property type="entry name" value="PHP_phosphatase"/>
</dbReference>
<dbReference type="PANTHER" id="PTHR36928:SF1">
    <property type="entry name" value="PHOSPHATASE YCDX-RELATED"/>
    <property type="match status" value="1"/>
</dbReference>
<dbReference type="GeneID" id="97999327"/>